<protein>
    <submittedName>
        <fullName evidence="1">Helix-turn-helix transcriptional regulator</fullName>
    </submittedName>
</protein>
<reference evidence="1" key="1">
    <citation type="submission" date="2024-11" db="EMBL/GenBank/DDBJ databases">
        <authorList>
            <person name="Lucas J.A."/>
        </authorList>
    </citation>
    <scope>NUCLEOTIDE SEQUENCE</scope>
    <source>
        <strain evidence="1">Z 8.8</strain>
    </source>
</reference>
<dbReference type="Proteomes" id="UP001622950">
    <property type="component" value="Unassembled WGS sequence"/>
</dbReference>
<proteinExistence type="predicted"/>
<comment type="caution">
    <text evidence="1">The sequence shown here is derived from an EMBL/GenBank/DDBJ whole genome shotgun (WGS) entry which is preliminary data.</text>
</comment>
<evidence type="ECO:0000313" key="1">
    <source>
        <dbReference type="EMBL" id="MFK9080970.1"/>
    </source>
</evidence>
<name>A0ACC7MRP3_9PSED</name>
<accession>A0ACC7MRP3</accession>
<sequence>MEFTFTLKYQLPTNDTDTDALIEKLAEEGCDDALVGVGQPGRLGLEFVRESATAREAVESALADVRRAVPEARLIEATPDLVGLTDVAEVMGVTRQNMRKLVISYPGFPAPVHEGSSAIWHLAEVLDWMEGRGTYQVPRVTLDVARVAMHVNIKKENDRVGNDPSIHAMAY</sequence>
<dbReference type="EMBL" id="JBJHQE010000013">
    <property type="protein sequence ID" value="MFK9080970.1"/>
    <property type="molecule type" value="Genomic_DNA"/>
</dbReference>
<keyword evidence="2" id="KW-1185">Reference proteome</keyword>
<gene>
    <name evidence="1" type="ORF">ACJEBM_09835</name>
</gene>
<organism evidence="1 2">
    <name type="scientific">Pseudomonas neuropathica</name>
    <dbReference type="NCBI Taxonomy" id="2730425"/>
    <lineage>
        <taxon>Bacteria</taxon>
        <taxon>Pseudomonadati</taxon>
        <taxon>Pseudomonadota</taxon>
        <taxon>Gammaproteobacteria</taxon>
        <taxon>Pseudomonadales</taxon>
        <taxon>Pseudomonadaceae</taxon>
        <taxon>Pseudomonas</taxon>
    </lineage>
</organism>
<evidence type="ECO:0000313" key="2">
    <source>
        <dbReference type="Proteomes" id="UP001622950"/>
    </source>
</evidence>